<proteinExistence type="predicted"/>
<sequence>MNRPVTALLSALDAVIVVAIGVGIPLIPLTILWAAQFDLAIDWLAFWRAAGDLWLLGNGVDLLLTLDPDLALRLGIDGAQLPFEVGLAPLGFAVITVLLGVRSGRRLTATPYPITGAVVGVVAFAALALLVCVSARDLAALPSIGQSIVFPALVYAAGLAIGYAWATRRVPSLELGEASGLRRRLGGRVAAIDPSDRGLVRLMLRAGAISAAGVVGISAIAMALILVVNFASIVALYESLQAGLVGGISLTVAQLAVLPNLIVWTASWFVGPGFAIGTGSAVSPLGTQLGLVPSLPVLGALPNGTPALGFVGLLVPIAVGYFTAAILRPGYLAAVRGRRGRGIRLALTAVGSGVVGASILALLALWSGGAAGPGRLADVGPNAGAVWLWAFVELTLSVLLGLIAGASRREPADARTGGPGTPDTL</sequence>
<accession>A0ABT2GZW2</accession>
<dbReference type="InterPro" id="IPR045931">
    <property type="entry name" value="DUF6350"/>
</dbReference>
<feature type="transmembrane region" description="Helical" evidence="1">
    <location>
        <begin position="12"/>
        <end position="35"/>
    </location>
</feature>
<feature type="transmembrane region" description="Helical" evidence="1">
    <location>
        <begin position="81"/>
        <end position="101"/>
    </location>
</feature>
<keyword evidence="1" id="KW-1133">Transmembrane helix</keyword>
<dbReference type="EMBL" id="JANLCJ010000001">
    <property type="protein sequence ID" value="MCS5732640.1"/>
    <property type="molecule type" value="Genomic_DNA"/>
</dbReference>
<keyword evidence="1" id="KW-0812">Transmembrane</keyword>
<feature type="transmembrane region" description="Helical" evidence="1">
    <location>
        <begin position="307"/>
        <end position="331"/>
    </location>
</feature>
<dbReference type="RefSeq" id="WP_259537262.1">
    <property type="nucleotide sequence ID" value="NZ_JANLCJ010000001.1"/>
</dbReference>
<feature type="transmembrane region" description="Helical" evidence="1">
    <location>
        <begin position="243"/>
        <end position="262"/>
    </location>
</feature>
<dbReference type="Pfam" id="PF19877">
    <property type="entry name" value="DUF6350"/>
    <property type="match status" value="1"/>
</dbReference>
<organism evidence="2 3">
    <name type="scientific">Herbiconiux daphne</name>
    <dbReference type="NCBI Taxonomy" id="2970914"/>
    <lineage>
        <taxon>Bacteria</taxon>
        <taxon>Bacillati</taxon>
        <taxon>Actinomycetota</taxon>
        <taxon>Actinomycetes</taxon>
        <taxon>Micrococcales</taxon>
        <taxon>Microbacteriaceae</taxon>
        <taxon>Herbiconiux</taxon>
    </lineage>
</organism>
<feature type="transmembrane region" description="Helical" evidence="1">
    <location>
        <begin position="269"/>
        <end position="287"/>
    </location>
</feature>
<evidence type="ECO:0000313" key="2">
    <source>
        <dbReference type="EMBL" id="MCS5732640.1"/>
    </source>
</evidence>
<gene>
    <name evidence="2" type="ORF">N1032_02640</name>
</gene>
<evidence type="ECO:0000313" key="3">
    <source>
        <dbReference type="Proteomes" id="UP001165586"/>
    </source>
</evidence>
<feature type="transmembrane region" description="Helical" evidence="1">
    <location>
        <begin position="343"/>
        <end position="366"/>
    </location>
</feature>
<feature type="transmembrane region" description="Helical" evidence="1">
    <location>
        <begin position="148"/>
        <end position="166"/>
    </location>
</feature>
<dbReference type="Proteomes" id="UP001165586">
    <property type="component" value="Unassembled WGS sequence"/>
</dbReference>
<protein>
    <submittedName>
        <fullName evidence="2">DUF6350 family protein</fullName>
    </submittedName>
</protein>
<keyword evidence="1" id="KW-0472">Membrane</keyword>
<feature type="transmembrane region" description="Helical" evidence="1">
    <location>
        <begin position="113"/>
        <end position="136"/>
    </location>
</feature>
<reference evidence="2" key="1">
    <citation type="submission" date="2022-08" db="EMBL/GenBank/DDBJ databases">
        <authorList>
            <person name="Deng Y."/>
            <person name="Han X.-F."/>
            <person name="Zhang Y.-Q."/>
        </authorList>
    </citation>
    <scope>NUCLEOTIDE SEQUENCE</scope>
    <source>
        <strain evidence="2">CPCC 203386</strain>
    </source>
</reference>
<name>A0ABT2GZW2_9MICO</name>
<feature type="transmembrane region" description="Helical" evidence="1">
    <location>
        <begin position="386"/>
        <end position="406"/>
    </location>
</feature>
<feature type="transmembrane region" description="Helical" evidence="1">
    <location>
        <begin position="211"/>
        <end position="237"/>
    </location>
</feature>
<evidence type="ECO:0000256" key="1">
    <source>
        <dbReference type="SAM" id="Phobius"/>
    </source>
</evidence>
<comment type="caution">
    <text evidence="2">The sequence shown here is derived from an EMBL/GenBank/DDBJ whole genome shotgun (WGS) entry which is preliminary data.</text>
</comment>
<keyword evidence="3" id="KW-1185">Reference proteome</keyword>